<accession>A0ABQ3G2W7</accession>
<comment type="caution">
    <text evidence="6">The sequence shown here is derived from an EMBL/GenBank/DDBJ whole genome shotgun (WGS) entry which is preliminary data.</text>
</comment>
<feature type="domain" description="Deacetylase sirtuin-type" evidence="5">
    <location>
        <begin position="1"/>
        <end position="283"/>
    </location>
</feature>
<evidence type="ECO:0000256" key="4">
    <source>
        <dbReference type="PROSITE-ProRule" id="PRU00236"/>
    </source>
</evidence>
<evidence type="ECO:0000259" key="5">
    <source>
        <dbReference type="PROSITE" id="PS50305"/>
    </source>
</evidence>
<gene>
    <name evidence="6" type="ORF">GCM10007320_31650</name>
</gene>
<dbReference type="RefSeq" id="WP_189687912.1">
    <property type="nucleotide sequence ID" value="NZ_BMYK01000009.1"/>
</dbReference>
<dbReference type="Gene3D" id="3.40.50.1220">
    <property type="entry name" value="TPP-binding domain"/>
    <property type="match status" value="1"/>
</dbReference>
<dbReference type="PROSITE" id="PS50305">
    <property type="entry name" value="SIRTUIN"/>
    <property type="match status" value="1"/>
</dbReference>
<protein>
    <recommendedName>
        <fullName evidence="1">protein acetyllysine N-acetyltransferase</fullName>
        <ecNumber evidence="1">2.3.1.286</ecNumber>
    </recommendedName>
</protein>
<dbReference type="Proteomes" id="UP000626210">
    <property type="component" value="Unassembled WGS sequence"/>
</dbReference>
<dbReference type="InterPro" id="IPR029035">
    <property type="entry name" value="DHS-like_NAD/FAD-binding_dom"/>
</dbReference>
<organism evidence="6 7">
    <name type="scientific">Pseudorhodoferax aquiterrae</name>
    <dbReference type="NCBI Taxonomy" id="747304"/>
    <lineage>
        <taxon>Bacteria</taxon>
        <taxon>Pseudomonadati</taxon>
        <taxon>Pseudomonadota</taxon>
        <taxon>Betaproteobacteria</taxon>
        <taxon>Burkholderiales</taxon>
        <taxon>Comamonadaceae</taxon>
    </lineage>
</organism>
<evidence type="ECO:0000256" key="1">
    <source>
        <dbReference type="ARBA" id="ARBA00012928"/>
    </source>
</evidence>
<keyword evidence="2" id="KW-0808">Transferase</keyword>
<keyword evidence="3" id="KW-0520">NAD</keyword>
<dbReference type="InterPro" id="IPR050134">
    <property type="entry name" value="NAD-dep_sirtuin_deacylases"/>
</dbReference>
<dbReference type="InterPro" id="IPR026591">
    <property type="entry name" value="Sirtuin_cat_small_dom_sf"/>
</dbReference>
<sequence length="285" mass="30372">MPLPDTALEAAAEAIAGADALLVAAGAGMGVDSGLPDFRGPEGFWRAYPALGRAGIDFYSAASPASFRRDPALAWGFYGHRLGLYRATVPHAGFRLLDAWGRRMRAGWAVFTSNVDGHFQQAGTAPAALLECHGSIHHLQCLDDCRGAVWPADGFAPEVDAAQCRLVNAPPRCPHCGALARPNILMFGDGGWNPQREEAQAAPLQDWLAGLRRPRARLVVLEIGAGTAVPSVRHFVQGLQRSLDARLLRINPRESAVLGPHDLALPAPALQALQAIADRLPALSR</sequence>
<evidence type="ECO:0000313" key="7">
    <source>
        <dbReference type="Proteomes" id="UP000626210"/>
    </source>
</evidence>
<dbReference type="EMBL" id="BMYK01000009">
    <property type="protein sequence ID" value="GHC86138.1"/>
    <property type="molecule type" value="Genomic_DNA"/>
</dbReference>
<evidence type="ECO:0000313" key="6">
    <source>
        <dbReference type="EMBL" id="GHC86138.1"/>
    </source>
</evidence>
<evidence type="ECO:0000256" key="2">
    <source>
        <dbReference type="ARBA" id="ARBA00022679"/>
    </source>
</evidence>
<dbReference type="InterPro" id="IPR003000">
    <property type="entry name" value="Sirtuin"/>
</dbReference>
<keyword evidence="7" id="KW-1185">Reference proteome</keyword>
<proteinExistence type="predicted"/>
<dbReference type="SUPFAM" id="SSF52467">
    <property type="entry name" value="DHS-like NAD/FAD-binding domain"/>
    <property type="match status" value="1"/>
</dbReference>
<dbReference type="InterPro" id="IPR026590">
    <property type="entry name" value="Ssirtuin_cat_dom"/>
</dbReference>
<reference evidence="7" key="1">
    <citation type="journal article" date="2019" name="Int. J. Syst. Evol. Microbiol.">
        <title>The Global Catalogue of Microorganisms (GCM) 10K type strain sequencing project: providing services to taxonomists for standard genome sequencing and annotation.</title>
        <authorList>
            <consortium name="The Broad Institute Genomics Platform"/>
            <consortium name="The Broad Institute Genome Sequencing Center for Infectious Disease"/>
            <person name="Wu L."/>
            <person name="Ma J."/>
        </authorList>
    </citation>
    <scope>NUCLEOTIDE SEQUENCE [LARGE SCALE GENOMIC DNA]</scope>
    <source>
        <strain evidence="7">KCTC 23314</strain>
    </source>
</reference>
<comment type="caution">
    <text evidence="4">Lacks conserved residue(s) required for the propagation of feature annotation.</text>
</comment>
<dbReference type="PANTHER" id="PTHR11085">
    <property type="entry name" value="NAD-DEPENDENT PROTEIN DEACYLASE SIRTUIN-5, MITOCHONDRIAL-RELATED"/>
    <property type="match status" value="1"/>
</dbReference>
<evidence type="ECO:0000256" key="3">
    <source>
        <dbReference type="ARBA" id="ARBA00023027"/>
    </source>
</evidence>
<dbReference type="Pfam" id="PF02146">
    <property type="entry name" value="SIR2"/>
    <property type="match status" value="1"/>
</dbReference>
<name>A0ABQ3G2W7_9BURK</name>
<dbReference type="EC" id="2.3.1.286" evidence="1"/>
<dbReference type="PANTHER" id="PTHR11085:SF4">
    <property type="entry name" value="NAD-DEPENDENT PROTEIN DEACYLASE"/>
    <property type="match status" value="1"/>
</dbReference>
<dbReference type="Gene3D" id="3.30.1600.10">
    <property type="entry name" value="SIR2/SIRT2 'Small Domain"/>
    <property type="match status" value="1"/>
</dbReference>